<comment type="caution">
    <text evidence="12">The sequence shown here is derived from an EMBL/GenBank/DDBJ whole genome shotgun (WGS) entry which is preliminary data.</text>
</comment>
<proteinExistence type="predicted"/>
<dbReference type="InterPro" id="IPR009061">
    <property type="entry name" value="DNA-bd_dom_put_sf"/>
</dbReference>
<evidence type="ECO:0000256" key="1">
    <source>
        <dbReference type="ARBA" id="ARBA00001946"/>
    </source>
</evidence>
<dbReference type="InterPro" id="IPR041616">
    <property type="entry name" value="PheRS_beta_core"/>
</dbReference>
<dbReference type="Gene3D" id="3.30.930.10">
    <property type="entry name" value="Bira Bifunctional Protein, Domain 2"/>
    <property type="match status" value="1"/>
</dbReference>
<keyword evidence="9" id="KW-0030">Aminoacyl-tRNA synthetase</keyword>
<dbReference type="InterPro" id="IPR005121">
    <property type="entry name" value="Fdx_antiC-bd"/>
</dbReference>
<feature type="domain" description="B5" evidence="11">
    <location>
        <begin position="356"/>
        <end position="432"/>
    </location>
</feature>
<dbReference type="SUPFAM" id="SSF46955">
    <property type="entry name" value="Putative DNA-binding domain"/>
    <property type="match status" value="1"/>
</dbReference>
<gene>
    <name evidence="12" type="ORF">ABT272_39700</name>
</gene>
<evidence type="ECO:0000256" key="9">
    <source>
        <dbReference type="ARBA" id="ARBA00023146"/>
    </source>
</evidence>
<dbReference type="Proteomes" id="UP001470023">
    <property type="component" value="Unassembled WGS sequence"/>
</dbReference>
<evidence type="ECO:0000256" key="4">
    <source>
        <dbReference type="ARBA" id="ARBA00022723"/>
    </source>
</evidence>
<dbReference type="Gene3D" id="3.30.56.10">
    <property type="match status" value="2"/>
</dbReference>
<reference evidence="12 13" key="1">
    <citation type="submission" date="2024-06" db="EMBL/GenBank/DDBJ databases">
        <title>The Natural Products Discovery Center: Release of the First 8490 Sequenced Strains for Exploring Actinobacteria Biosynthetic Diversity.</title>
        <authorList>
            <person name="Kalkreuter E."/>
            <person name="Kautsar S.A."/>
            <person name="Yang D."/>
            <person name="Bader C.D."/>
            <person name="Teijaro C.N."/>
            <person name="Fluegel L."/>
            <person name="Davis C.M."/>
            <person name="Simpson J.R."/>
            <person name="Lauterbach L."/>
            <person name="Steele A.D."/>
            <person name="Gui C."/>
            <person name="Meng S."/>
            <person name="Li G."/>
            <person name="Viehrig K."/>
            <person name="Ye F."/>
            <person name="Su P."/>
            <person name="Kiefer A.F."/>
            <person name="Nichols A."/>
            <person name="Cepeda A.J."/>
            <person name="Yan W."/>
            <person name="Fan B."/>
            <person name="Jiang Y."/>
            <person name="Adhikari A."/>
            <person name="Zheng C.-J."/>
            <person name="Schuster L."/>
            <person name="Cowan T.M."/>
            <person name="Smanski M.J."/>
            <person name="Chevrette M.G."/>
            <person name="De Carvalho L.P.S."/>
            <person name="Shen B."/>
        </authorList>
    </citation>
    <scope>NUCLEOTIDE SEQUENCE [LARGE SCALE GENOMIC DNA]</scope>
    <source>
        <strain evidence="12 13">NPDC001166</strain>
    </source>
</reference>
<dbReference type="EMBL" id="JBEPAZ010000069">
    <property type="protein sequence ID" value="MER6433788.1"/>
    <property type="molecule type" value="Genomic_DNA"/>
</dbReference>
<accession>A0ABV1UJ80</accession>
<dbReference type="Pfam" id="PF17759">
    <property type="entry name" value="tRNA_synthFbeta"/>
    <property type="match status" value="1"/>
</dbReference>
<dbReference type="EC" id="6.1.1.20" evidence="2"/>
<dbReference type="InterPro" id="IPR045060">
    <property type="entry name" value="Phe-tRNA-ligase_IIc_bsu"/>
</dbReference>
<keyword evidence="13" id="KW-1185">Reference proteome</keyword>
<evidence type="ECO:0000256" key="7">
    <source>
        <dbReference type="ARBA" id="ARBA00022842"/>
    </source>
</evidence>
<dbReference type="Pfam" id="PF03484">
    <property type="entry name" value="B5"/>
    <property type="match status" value="1"/>
</dbReference>
<dbReference type="RefSeq" id="WP_352065800.1">
    <property type="nucleotide sequence ID" value="NZ_JBEPAZ010000069.1"/>
</dbReference>
<dbReference type="InterPro" id="IPR045864">
    <property type="entry name" value="aa-tRNA-synth_II/BPL/LPL"/>
</dbReference>
<dbReference type="SMART" id="SM00874">
    <property type="entry name" value="B5"/>
    <property type="match status" value="1"/>
</dbReference>
<keyword evidence="3" id="KW-0436">Ligase</keyword>
<keyword evidence="5" id="KW-0547">Nucleotide-binding</keyword>
<evidence type="ECO:0000256" key="6">
    <source>
        <dbReference type="ARBA" id="ARBA00022840"/>
    </source>
</evidence>
<evidence type="ECO:0000259" key="11">
    <source>
        <dbReference type="PROSITE" id="PS51483"/>
    </source>
</evidence>
<name>A0ABV1UJ80_9ACTN</name>
<dbReference type="SUPFAM" id="SSF54991">
    <property type="entry name" value="Anticodon-binding domain of PheRS"/>
    <property type="match status" value="1"/>
</dbReference>
<keyword evidence="4" id="KW-0479">Metal-binding</keyword>
<evidence type="ECO:0000313" key="13">
    <source>
        <dbReference type="Proteomes" id="UP001470023"/>
    </source>
</evidence>
<evidence type="ECO:0000256" key="5">
    <source>
        <dbReference type="ARBA" id="ARBA00022741"/>
    </source>
</evidence>
<keyword evidence="6" id="KW-0067">ATP-binding</keyword>
<keyword evidence="8" id="KW-0648">Protein biosynthesis</keyword>
<dbReference type="InterPro" id="IPR036690">
    <property type="entry name" value="Fdx_antiC-bd_sf"/>
</dbReference>
<dbReference type="InterPro" id="IPR005147">
    <property type="entry name" value="tRNA_synthase_B5-dom"/>
</dbReference>
<dbReference type="PROSITE" id="PS51483">
    <property type="entry name" value="B5"/>
    <property type="match status" value="1"/>
</dbReference>
<evidence type="ECO:0000313" key="12">
    <source>
        <dbReference type="EMBL" id="MER6433788.1"/>
    </source>
</evidence>
<evidence type="ECO:0000256" key="2">
    <source>
        <dbReference type="ARBA" id="ARBA00012814"/>
    </source>
</evidence>
<dbReference type="PANTHER" id="PTHR10947">
    <property type="entry name" value="PHENYLALANYL-TRNA SYNTHETASE BETA CHAIN AND LEUCINE-RICH REPEAT-CONTAINING PROTEIN 47"/>
    <property type="match status" value="1"/>
</dbReference>
<dbReference type="InterPro" id="IPR012340">
    <property type="entry name" value="NA-bd_OB-fold"/>
</dbReference>
<sequence>MDLTARQIDDALGEAGIAVTGLDRPGWLHPKVVVGRVLSCGPVEAMVELPTPERVLLPKTGCHAPLRAGDVVAVALPGAKLFALAPESGVRRRNGLLSVPAVRGHDAPVGRICTDAELCAGGSPDIRTLPHGMQPGAPLATVLDFSRREEILHVSVPDHLAHCAGLWGLAQEISRGSAPPVQVMDDPSEKAVTELTVACTDRTVAAALMRASIGGIPTTVTDVLRERMLLAGMDPSDPFMAGLRAAAFEFGVSMAAVRVPSGTPVRVSLTEEPRPNRPAGMIDVGWPESLQVQIARTPLTAPSAANIGWLVLAAAPRVAGDLARCRAAVERVGMLTARDAEAPALVGSRAVRGPAGCARVVKLRLRLVRDVLGTELTAETCVRLLALAGVPACASGTTELAVSVPSTRGALRTETDLIAEIIRVHGYRNLPATVPAASATRAPIGRRARLDRARAAVVEHGFQEVVTPAVLAKPAAVHAMLPWQEPALHLLRQGDRGDQTLRRSLFPGLLQVATSQSNRGEDCAVFEAGTVIRPGTAPGEWHESLSLALLHVSSPSFHTGNGGRSSGGAAPAAADLLAGLPVVAGAVRAAVRAAGIHDASLVVQDDAGFVPGTVAVVMAQGVRLGVIGQLPHSALPARRAGAIQFVAAELFLSQLLHTPRSYRPIEVPRGHSAVELDISAVTPSQMPTARLMSVLQAASPLITSVTLRDIYVDHRQPAGDRVLTLRIAVASPWRPVTKQEALAVCDEAMAAAAALGVRRR</sequence>
<keyword evidence="7" id="KW-0460">Magnesium</keyword>
<dbReference type="Gene3D" id="2.40.50.140">
    <property type="entry name" value="Nucleic acid-binding proteins"/>
    <property type="match status" value="1"/>
</dbReference>
<organism evidence="12 13">
    <name type="scientific">Streptomyces sp. 900105245</name>
    <dbReference type="NCBI Taxonomy" id="3154379"/>
    <lineage>
        <taxon>Bacteria</taxon>
        <taxon>Bacillati</taxon>
        <taxon>Actinomycetota</taxon>
        <taxon>Actinomycetes</taxon>
        <taxon>Kitasatosporales</taxon>
        <taxon>Streptomycetaceae</taxon>
        <taxon>Streptomyces</taxon>
    </lineage>
</organism>
<dbReference type="SMART" id="SM00896">
    <property type="entry name" value="FDX-ACB"/>
    <property type="match status" value="1"/>
</dbReference>
<dbReference type="PANTHER" id="PTHR10947:SF3">
    <property type="entry name" value="LEUCINE-RICH REPEAT-CONTAINING PROTEIN 47"/>
    <property type="match status" value="1"/>
</dbReference>
<evidence type="ECO:0000256" key="3">
    <source>
        <dbReference type="ARBA" id="ARBA00022598"/>
    </source>
</evidence>
<dbReference type="Gene3D" id="3.30.70.380">
    <property type="entry name" value="Ferrodoxin-fold anticodon-binding domain"/>
    <property type="match status" value="1"/>
</dbReference>
<dbReference type="PROSITE" id="PS51447">
    <property type="entry name" value="FDX_ACB"/>
    <property type="match status" value="1"/>
</dbReference>
<feature type="domain" description="FDX-ACB" evidence="10">
    <location>
        <begin position="669"/>
        <end position="760"/>
    </location>
</feature>
<comment type="cofactor">
    <cofactor evidence="1">
        <name>Mg(2+)</name>
        <dbReference type="ChEBI" id="CHEBI:18420"/>
    </cofactor>
</comment>
<dbReference type="SUPFAM" id="SSF55681">
    <property type="entry name" value="Class II aaRS and biotin synthetases"/>
    <property type="match status" value="1"/>
</dbReference>
<evidence type="ECO:0000256" key="8">
    <source>
        <dbReference type="ARBA" id="ARBA00022917"/>
    </source>
</evidence>
<protein>
    <recommendedName>
        <fullName evidence="2">phenylalanine--tRNA ligase</fullName>
        <ecNumber evidence="2">6.1.1.20</ecNumber>
    </recommendedName>
</protein>
<evidence type="ECO:0000259" key="10">
    <source>
        <dbReference type="PROSITE" id="PS51447"/>
    </source>
</evidence>